<evidence type="ECO:0000313" key="1">
    <source>
        <dbReference type="EMBL" id="OSQ51370.1"/>
    </source>
</evidence>
<dbReference type="EMBL" id="JFKC01000005">
    <property type="protein sequence ID" value="OSQ51370.1"/>
    <property type="molecule type" value="Genomic_DNA"/>
</dbReference>
<sequence length="134" mass="14715">MKLSLAEIDTMDRAALIAAWDAVFGTPIPKRLSSPFLRRFLAFEIQGRECGGLPKGFVGKLTRAVRDDRGTSSAALKPGGRLIREWNGVTHVVDVIDGGFVWNGQRYASLSPIARAITGARWSGPRFFGLKRSR</sequence>
<name>A0A1X4NM71_9RHOB</name>
<dbReference type="Pfam" id="PF11149">
    <property type="entry name" value="DUF2924"/>
    <property type="match status" value="1"/>
</dbReference>
<reference evidence="1 2" key="1">
    <citation type="submission" date="2014-03" db="EMBL/GenBank/DDBJ databases">
        <title>The draft genome sequence of Marivita geojedonensis KCTC 23882.</title>
        <authorList>
            <person name="Lai Q."/>
            <person name="Shao Z."/>
        </authorList>
    </citation>
    <scope>NUCLEOTIDE SEQUENCE [LARGE SCALE GENOMIC DNA]</scope>
    <source>
        <strain evidence="1 2">DPG-138</strain>
    </source>
</reference>
<protein>
    <submittedName>
        <fullName evidence="1">Bacteriophage-related protein</fullName>
    </submittedName>
</protein>
<dbReference type="OrthoDB" id="284135at2"/>
<dbReference type="STRING" id="1123756.MGEO_07805"/>
<dbReference type="Proteomes" id="UP000193926">
    <property type="component" value="Unassembled WGS sequence"/>
</dbReference>
<gene>
    <name evidence="1" type="ORF">MGEO_07805</name>
</gene>
<keyword evidence="2" id="KW-1185">Reference proteome</keyword>
<dbReference type="InterPro" id="IPR021322">
    <property type="entry name" value="DUF2924"/>
</dbReference>
<dbReference type="AlphaFoldDB" id="A0A1X4NM71"/>
<accession>A0A1X4NM71</accession>
<dbReference type="RefSeq" id="WP_085636174.1">
    <property type="nucleotide sequence ID" value="NZ_JFKC01000005.1"/>
</dbReference>
<proteinExistence type="predicted"/>
<evidence type="ECO:0000313" key="2">
    <source>
        <dbReference type="Proteomes" id="UP000193926"/>
    </source>
</evidence>
<organism evidence="1 2">
    <name type="scientific">Marivita geojedonensis</name>
    <dbReference type="NCBI Taxonomy" id="1123756"/>
    <lineage>
        <taxon>Bacteria</taxon>
        <taxon>Pseudomonadati</taxon>
        <taxon>Pseudomonadota</taxon>
        <taxon>Alphaproteobacteria</taxon>
        <taxon>Rhodobacterales</taxon>
        <taxon>Roseobacteraceae</taxon>
        <taxon>Marivita</taxon>
    </lineage>
</organism>
<comment type="caution">
    <text evidence="1">The sequence shown here is derived from an EMBL/GenBank/DDBJ whole genome shotgun (WGS) entry which is preliminary data.</text>
</comment>